<dbReference type="GO" id="GO:0006508">
    <property type="term" value="P:proteolysis"/>
    <property type="evidence" value="ECO:0007669"/>
    <property type="project" value="UniProtKB-KW"/>
</dbReference>
<dbReference type="PROSITE" id="PS00135">
    <property type="entry name" value="TRYPSIN_SER"/>
    <property type="match status" value="1"/>
</dbReference>
<evidence type="ECO:0000256" key="5">
    <source>
        <dbReference type="ARBA" id="ARBA00022801"/>
    </source>
</evidence>
<evidence type="ECO:0000256" key="6">
    <source>
        <dbReference type="ARBA" id="ARBA00022825"/>
    </source>
</evidence>
<dbReference type="FunFam" id="2.40.10.10:FF:000146">
    <property type="entry name" value="Serine protease 53"/>
    <property type="match status" value="1"/>
</dbReference>
<dbReference type="EMBL" id="GIKN01004369">
    <property type="protein sequence ID" value="NIE46642.1"/>
    <property type="molecule type" value="Transcribed_RNA"/>
</dbReference>
<dbReference type="OrthoDB" id="10051896at2759"/>
<evidence type="ECO:0000256" key="2">
    <source>
        <dbReference type="ARBA" id="ARBA00022525"/>
    </source>
</evidence>
<keyword evidence="2" id="KW-0964">Secreted</keyword>
<feature type="domain" description="Peptidase S1" evidence="12">
    <location>
        <begin position="39"/>
        <end position="273"/>
    </location>
</feature>
<evidence type="ECO:0000256" key="10">
    <source>
        <dbReference type="RuleBase" id="RU363034"/>
    </source>
</evidence>
<protein>
    <submittedName>
        <fullName evidence="13">Putative trypsin-like serine protease</fullName>
    </submittedName>
</protein>
<dbReference type="CDD" id="cd00190">
    <property type="entry name" value="Tryp_SPc"/>
    <property type="match status" value="1"/>
</dbReference>
<reference evidence="13" key="1">
    <citation type="submission" date="2020-03" db="EMBL/GenBank/DDBJ databases">
        <title>A transcriptome and proteome of the tick Rhipicephalus microplus shaped by the genetic composition of its hosts and developmental stage.</title>
        <authorList>
            <person name="Garcia G.R."/>
            <person name="Ribeiro J.M.C."/>
            <person name="Maruyama S.R."/>
            <person name="Gardinasse L.G."/>
            <person name="Nelson K."/>
            <person name="Ferreira B.R."/>
            <person name="Andrade T.G."/>
            <person name="Santos I.K.F.M."/>
        </authorList>
    </citation>
    <scope>NUCLEOTIDE SEQUENCE</scope>
    <source>
        <strain evidence="13">NSGR</strain>
        <tissue evidence="13">Salivary glands</tissue>
    </source>
</reference>
<keyword evidence="3 10" id="KW-0645">Protease</keyword>
<organism evidence="13">
    <name type="scientific">Rhipicephalus microplus</name>
    <name type="common">Cattle tick</name>
    <name type="synonym">Boophilus microplus</name>
    <dbReference type="NCBI Taxonomy" id="6941"/>
    <lineage>
        <taxon>Eukaryota</taxon>
        <taxon>Metazoa</taxon>
        <taxon>Ecdysozoa</taxon>
        <taxon>Arthropoda</taxon>
        <taxon>Chelicerata</taxon>
        <taxon>Arachnida</taxon>
        <taxon>Acari</taxon>
        <taxon>Parasitiformes</taxon>
        <taxon>Ixodida</taxon>
        <taxon>Ixodoidea</taxon>
        <taxon>Ixodidae</taxon>
        <taxon>Rhipicephalinae</taxon>
        <taxon>Rhipicephalus</taxon>
        <taxon>Boophilus</taxon>
    </lineage>
</organism>
<dbReference type="InterPro" id="IPR051487">
    <property type="entry name" value="Ser/Thr_Proteases_Immune/Dev"/>
</dbReference>
<feature type="chain" id="PRO_5026141600" evidence="11">
    <location>
        <begin position="21"/>
        <end position="283"/>
    </location>
</feature>
<dbReference type="GO" id="GO:0005576">
    <property type="term" value="C:extracellular region"/>
    <property type="evidence" value="ECO:0007669"/>
    <property type="project" value="UniProtKB-SubCell"/>
</dbReference>
<evidence type="ECO:0000256" key="3">
    <source>
        <dbReference type="ARBA" id="ARBA00022670"/>
    </source>
</evidence>
<comment type="subcellular location">
    <subcellularLocation>
        <location evidence="1">Secreted</location>
    </subcellularLocation>
</comment>
<dbReference type="Pfam" id="PF00089">
    <property type="entry name" value="Trypsin"/>
    <property type="match status" value="1"/>
</dbReference>
<evidence type="ECO:0000256" key="1">
    <source>
        <dbReference type="ARBA" id="ARBA00004613"/>
    </source>
</evidence>
<evidence type="ECO:0000259" key="12">
    <source>
        <dbReference type="PROSITE" id="PS50240"/>
    </source>
</evidence>
<accession>A0A6G5A6L2</accession>
<dbReference type="AlphaFoldDB" id="A0A6G5A6L2"/>
<keyword evidence="7" id="KW-0865">Zymogen</keyword>
<comment type="similarity">
    <text evidence="9">Belongs to the peptidase S1 family. CLIP subfamily.</text>
</comment>
<dbReference type="VEuPathDB" id="VectorBase:LOC119164229"/>
<feature type="signal peptide" evidence="11">
    <location>
        <begin position="1"/>
        <end position="20"/>
    </location>
</feature>
<dbReference type="InterPro" id="IPR018114">
    <property type="entry name" value="TRYPSIN_HIS"/>
</dbReference>
<dbReference type="PANTHER" id="PTHR24256">
    <property type="entry name" value="TRYPTASE-RELATED"/>
    <property type="match status" value="1"/>
</dbReference>
<dbReference type="PROSITE" id="PS00134">
    <property type="entry name" value="TRYPSIN_HIS"/>
    <property type="match status" value="1"/>
</dbReference>
<dbReference type="Gene3D" id="2.40.10.10">
    <property type="entry name" value="Trypsin-like serine proteases"/>
    <property type="match status" value="1"/>
</dbReference>
<dbReference type="PRINTS" id="PR00722">
    <property type="entry name" value="CHYMOTRYPSIN"/>
</dbReference>
<evidence type="ECO:0000256" key="9">
    <source>
        <dbReference type="ARBA" id="ARBA00024195"/>
    </source>
</evidence>
<sequence>MVKFLAGISLLLITLEGLSAQMNGINPEGCGVSFFRTMIVNGTEVKETQYPWMVSLSMHHPHGKHACGGTIITKRHVLTAAHCLWLKNAHVYKVIVSYGSVDRRKGRKVEASKMLIHKGYSENRMLNDIALLEVKYPFKFRKEVAPICLQMTPVPIVDKEAVAAGWGSYYVGGPGYNFLRHTTVTIYSDEMCTLLSMGSSYSAALQCCAHKRSTGVCSGDSGGPLMIKTPFNRFQQVGISSYVRGKCGGKLPDVYTRVSGHAMWLTWATSSSADYMPLDITKA</sequence>
<keyword evidence="6 10" id="KW-0720">Serine protease</keyword>
<keyword evidence="8" id="KW-1015">Disulfide bond</keyword>
<dbReference type="GO" id="GO:0004252">
    <property type="term" value="F:serine-type endopeptidase activity"/>
    <property type="evidence" value="ECO:0007669"/>
    <property type="project" value="InterPro"/>
</dbReference>
<evidence type="ECO:0000256" key="8">
    <source>
        <dbReference type="ARBA" id="ARBA00023157"/>
    </source>
</evidence>
<dbReference type="SUPFAM" id="SSF50494">
    <property type="entry name" value="Trypsin-like serine proteases"/>
    <property type="match status" value="1"/>
</dbReference>
<dbReference type="InterPro" id="IPR009003">
    <property type="entry name" value="Peptidase_S1_PA"/>
</dbReference>
<keyword evidence="5 10" id="KW-0378">Hydrolase</keyword>
<evidence type="ECO:0000256" key="11">
    <source>
        <dbReference type="SAM" id="SignalP"/>
    </source>
</evidence>
<dbReference type="SMART" id="SM00020">
    <property type="entry name" value="Tryp_SPc"/>
    <property type="match status" value="1"/>
</dbReference>
<keyword evidence="4 11" id="KW-0732">Signal</keyword>
<dbReference type="PROSITE" id="PS50240">
    <property type="entry name" value="TRYPSIN_DOM"/>
    <property type="match status" value="1"/>
</dbReference>
<name>A0A6G5A6L2_RHIMP</name>
<proteinExistence type="inferred from homology"/>
<evidence type="ECO:0000313" key="13">
    <source>
        <dbReference type="EMBL" id="NIE46642.1"/>
    </source>
</evidence>
<dbReference type="InterPro" id="IPR033116">
    <property type="entry name" value="TRYPSIN_SER"/>
</dbReference>
<evidence type="ECO:0000256" key="7">
    <source>
        <dbReference type="ARBA" id="ARBA00023145"/>
    </source>
</evidence>
<dbReference type="InterPro" id="IPR001314">
    <property type="entry name" value="Peptidase_S1A"/>
</dbReference>
<dbReference type="InterPro" id="IPR043504">
    <property type="entry name" value="Peptidase_S1_PA_chymotrypsin"/>
</dbReference>
<evidence type="ECO:0000256" key="4">
    <source>
        <dbReference type="ARBA" id="ARBA00022729"/>
    </source>
</evidence>
<dbReference type="InterPro" id="IPR001254">
    <property type="entry name" value="Trypsin_dom"/>
</dbReference>